<organism evidence="2 3">
    <name type="scientific">Paralimibaculum aggregatum</name>
    <dbReference type="NCBI Taxonomy" id="3036245"/>
    <lineage>
        <taxon>Bacteria</taxon>
        <taxon>Pseudomonadati</taxon>
        <taxon>Pseudomonadota</taxon>
        <taxon>Alphaproteobacteria</taxon>
        <taxon>Rhodobacterales</taxon>
        <taxon>Paracoccaceae</taxon>
        <taxon>Paralimibaculum</taxon>
    </lineage>
</organism>
<dbReference type="InterPro" id="IPR012337">
    <property type="entry name" value="RNaseH-like_sf"/>
</dbReference>
<dbReference type="Proteomes" id="UP001239909">
    <property type="component" value="Unassembled WGS sequence"/>
</dbReference>
<name>A0ABQ6LTE5_9RHOB</name>
<accession>A0ABQ6LTE5</accession>
<reference evidence="2 3" key="1">
    <citation type="submission" date="2023-04" db="EMBL/GenBank/DDBJ databases">
        <title>Marinoamorphus aggregata gen. nov., sp. Nov., isolate from tissue of brittle star Ophioplocus japonicus.</title>
        <authorList>
            <person name="Kawano K."/>
            <person name="Sawayama S."/>
            <person name="Nakagawa S."/>
        </authorList>
    </citation>
    <scope>NUCLEOTIDE SEQUENCE [LARGE SCALE GENOMIC DNA]</scope>
    <source>
        <strain evidence="2 3">NKW23</strain>
    </source>
</reference>
<keyword evidence="3" id="KW-1185">Reference proteome</keyword>
<evidence type="ECO:0000313" key="3">
    <source>
        <dbReference type="Proteomes" id="UP001239909"/>
    </source>
</evidence>
<sequence>MQLMRQPRSMFCRVEGEKQPWLIGLRAMAAAAAPGSKGQVGQTVRRQTQGKIERWHQTLKNRILLKNYYLPGALEQAIGGFIDHDNNVRCHESLGNITPADAHYGCGPAILEERRRIKERTLRERRLLK</sequence>
<dbReference type="SUPFAM" id="SSF53098">
    <property type="entry name" value="Ribonuclease H-like"/>
    <property type="match status" value="1"/>
</dbReference>
<dbReference type="EMBL" id="BSYI01000061">
    <property type="protein sequence ID" value="GMG85342.1"/>
    <property type="molecule type" value="Genomic_DNA"/>
</dbReference>
<evidence type="ECO:0000259" key="1">
    <source>
        <dbReference type="Pfam" id="PF13683"/>
    </source>
</evidence>
<feature type="domain" description="Integrase catalytic" evidence="1">
    <location>
        <begin position="40"/>
        <end position="99"/>
    </location>
</feature>
<dbReference type="InterPro" id="IPR036397">
    <property type="entry name" value="RNaseH_sf"/>
</dbReference>
<comment type="caution">
    <text evidence="2">The sequence shown here is derived from an EMBL/GenBank/DDBJ whole genome shotgun (WGS) entry which is preliminary data.</text>
</comment>
<dbReference type="InterPro" id="IPR001584">
    <property type="entry name" value="Integrase_cat-core"/>
</dbReference>
<protein>
    <recommendedName>
        <fullName evidence="1">Integrase catalytic domain-containing protein</fullName>
    </recommendedName>
</protein>
<gene>
    <name evidence="2" type="ORF">LNKW23_45620</name>
</gene>
<dbReference type="Gene3D" id="3.30.420.10">
    <property type="entry name" value="Ribonuclease H-like superfamily/Ribonuclease H"/>
    <property type="match status" value="1"/>
</dbReference>
<proteinExistence type="predicted"/>
<dbReference type="Pfam" id="PF13683">
    <property type="entry name" value="rve_3"/>
    <property type="match status" value="1"/>
</dbReference>
<evidence type="ECO:0000313" key="2">
    <source>
        <dbReference type="EMBL" id="GMG85342.1"/>
    </source>
</evidence>